<dbReference type="Gene3D" id="3.90.1570.10">
    <property type="entry name" value="tt1808, chain A"/>
    <property type="match status" value="1"/>
</dbReference>
<name>A0ABQ3UVH1_9CHLR</name>
<sequence length="203" mass="23001">MAINPERQALPRYGSPISEQEYEALERAYPELRLELIGGRLYYNLAGGSRAHATICLNISAELRSQLKRGSGPCFVVGSDMQVLANGEKVYPDVTISCDVSDHKQDIKIIQSPHIVVEVHSPSTEYKDKNHKLQAYMACSTIEEIMFVNQFAPEVRVCSRSGGEWRSQDYQRGQLLHLASLDLQLSMDEIYYDIEFEEPLEES</sequence>
<evidence type="ECO:0000259" key="1">
    <source>
        <dbReference type="Pfam" id="PF05685"/>
    </source>
</evidence>
<proteinExistence type="predicted"/>
<dbReference type="InterPro" id="IPR008538">
    <property type="entry name" value="Uma2"/>
</dbReference>
<dbReference type="InterPro" id="IPR012296">
    <property type="entry name" value="Nuclease_put_TT1808"/>
</dbReference>
<organism evidence="2 3">
    <name type="scientific">Ktedonobacter robiniae</name>
    <dbReference type="NCBI Taxonomy" id="2778365"/>
    <lineage>
        <taxon>Bacteria</taxon>
        <taxon>Bacillati</taxon>
        <taxon>Chloroflexota</taxon>
        <taxon>Ktedonobacteria</taxon>
        <taxon>Ktedonobacterales</taxon>
        <taxon>Ktedonobacteraceae</taxon>
        <taxon>Ktedonobacter</taxon>
    </lineage>
</organism>
<dbReference type="PANTHER" id="PTHR36558">
    <property type="entry name" value="GLR1098 PROTEIN"/>
    <property type="match status" value="1"/>
</dbReference>
<dbReference type="SUPFAM" id="SSF52980">
    <property type="entry name" value="Restriction endonuclease-like"/>
    <property type="match status" value="1"/>
</dbReference>
<dbReference type="RefSeq" id="WP_201373308.1">
    <property type="nucleotide sequence ID" value="NZ_BNJG01000002.1"/>
</dbReference>
<evidence type="ECO:0000313" key="2">
    <source>
        <dbReference type="EMBL" id="GHO56854.1"/>
    </source>
</evidence>
<dbReference type="Proteomes" id="UP000654345">
    <property type="component" value="Unassembled WGS sequence"/>
</dbReference>
<dbReference type="CDD" id="cd06260">
    <property type="entry name" value="DUF820-like"/>
    <property type="match status" value="1"/>
</dbReference>
<dbReference type="PANTHER" id="PTHR36558:SF1">
    <property type="entry name" value="RESTRICTION ENDONUCLEASE DOMAIN-CONTAINING PROTEIN-RELATED"/>
    <property type="match status" value="1"/>
</dbReference>
<gene>
    <name evidence="2" type="ORF">KSB_53290</name>
</gene>
<protein>
    <recommendedName>
        <fullName evidence="1">Putative restriction endonuclease domain-containing protein</fullName>
    </recommendedName>
</protein>
<comment type="caution">
    <text evidence="2">The sequence shown here is derived from an EMBL/GenBank/DDBJ whole genome shotgun (WGS) entry which is preliminary data.</text>
</comment>
<dbReference type="Pfam" id="PF05685">
    <property type="entry name" value="Uma2"/>
    <property type="match status" value="1"/>
</dbReference>
<feature type="domain" description="Putative restriction endonuclease" evidence="1">
    <location>
        <begin position="20"/>
        <end position="187"/>
    </location>
</feature>
<reference evidence="2 3" key="1">
    <citation type="journal article" date="2021" name="Int. J. Syst. Evol. Microbiol.">
        <title>Reticulibacter mediterranei gen. nov., sp. nov., within the new family Reticulibacteraceae fam. nov., and Ktedonospora formicarum gen. nov., sp. nov., Ktedonobacter robiniae sp. nov., Dictyobacter formicarum sp. nov. and Dictyobacter arantiisoli sp. nov., belonging to the class Ktedonobacteria.</title>
        <authorList>
            <person name="Yabe S."/>
            <person name="Zheng Y."/>
            <person name="Wang C.M."/>
            <person name="Sakai Y."/>
            <person name="Abe K."/>
            <person name="Yokota A."/>
            <person name="Donadio S."/>
            <person name="Cavaletti L."/>
            <person name="Monciardini P."/>
        </authorList>
    </citation>
    <scope>NUCLEOTIDE SEQUENCE [LARGE SCALE GENOMIC DNA]</scope>
    <source>
        <strain evidence="2 3">SOSP1-30</strain>
    </source>
</reference>
<keyword evidence="3" id="KW-1185">Reference proteome</keyword>
<dbReference type="InterPro" id="IPR011335">
    <property type="entry name" value="Restrct_endonuc-II-like"/>
</dbReference>
<accession>A0ABQ3UVH1</accession>
<dbReference type="EMBL" id="BNJG01000002">
    <property type="protein sequence ID" value="GHO56854.1"/>
    <property type="molecule type" value="Genomic_DNA"/>
</dbReference>
<evidence type="ECO:0000313" key="3">
    <source>
        <dbReference type="Proteomes" id="UP000654345"/>
    </source>
</evidence>